<dbReference type="EMBL" id="JAGDFX010000002">
    <property type="protein sequence ID" value="MBO1518533.1"/>
    <property type="molecule type" value="Genomic_DNA"/>
</dbReference>
<dbReference type="InterPro" id="IPR016167">
    <property type="entry name" value="FAD-bd_PCMH_sub1"/>
</dbReference>
<comment type="cofactor">
    <cofactor evidence="1">
        <name>FAD</name>
        <dbReference type="ChEBI" id="CHEBI:57692"/>
    </cofactor>
</comment>
<evidence type="ECO:0000256" key="7">
    <source>
        <dbReference type="ARBA" id="ARBA00023014"/>
    </source>
</evidence>
<dbReference type="Proteomes" id="UP000664882">
    <property type="component" value="Unassembled WGS sequence"/>
</dbReference>
<keyword evidence="11" id="KW-1185">Reference proteome</keyword>
<dbReference type="InterPro" id="IPR016169">
    <property type="entry name" value="FAD-bd_PCMH_sub2"/>
</dbReference>
<evidence type="ECO:0000259" key="8">
    <source>
        <dbReference type="PROSITE" id="PS51379"/>
    </source>
</evidence>
<keyword evidence="7" id="KW-0411">Iron-sulfur</keyword>
<dbReference type="InterPro" id="IPR016166">
    <property type="entry name" value="FAD-bd_PCMH"/>
</dbReference>
<keyword evidence="2" id="KW-0285">Flavoprotein</keyword>
<keyword evidence="3" id="KW-0479">Metal-binding</keyword>
<dbReference type="PANTHER" id="PTHR11748:SF119">
    <property type="entry name" value="D-2-HYDROXYGLUTARATE DEHYDROGENASE"/>
    <property type="match status" value="1"/>
</dbReference>
<dbReference type="RefSeq" id="WP_208004107.1">
    <property type="nucleotide sequence ID" value="NZ_JAGDFX010000002.1"/>
</dbReference>
<protein>
    <submittedName>
        <fullName evidence="10">FAD-binding oxidoreductase</fullName>
    </submittedName>
</protein>
<dbReference type="InterPro" id="IPR016164">
    <property type="entry name" value="FAD-linked_Oxase-like_C"/>
</dbReference>
<reference evidence="10 11" key="1">
    <citation type="submission" date="2021-03" db="EMBL/GenBank/DDBJ databases">
        <title>Oceanisphaera sp. nov., isolated from the intestine.</title>
        <authorList>
            <person name="Zhao L.-H."/>
            <person name="Shi L.-F."/>
        </authorList>
    </citation>
    <scope>NUCLEOTIDE SEQUENCE [LARGE SCALE GENOMIC DNA]</scope>
    <source>
        <strain evidence="10 11">DM8</strain>
    </source>
</reference>
<dbReference type="Gene3D" id="3.30.43.10">
    <property type="entry name" value="Uridine Diphospho-n-acetylenolpyruvylglucosamine Reductase, domain 2"/>
    <property type="match status" value="1"/>
</dbReference>
<evidence type="ECO:0000256" key="6">
    <source>
        <dbReference type="ARBA" id="ARBA00023004"/>
    </source>
</evidence>
<sequence length="1020" mass="113409">MIPKIDLQAQINPTYFAFINALADSGFSGDIEHTYASRLAVATDNSVYQSLPQAVVFPRTTQDLSTMLTLACADDYHSIKFAPRGGGTGTNGQSLNDNIVVDLSRHLNQLLDINAEQRQVRVQTGMVKDRLNQLVAPHQLFFSPDLSTSNRATLGGMINTDASGQGSLVYGKTSDHVLGMTAVLVDGTIIKTGPLRGEALDAKLAEDSREAELYRCVYHSVNDNQEEIAKRFPKLNRFLTGYDLKHVYDKASHTLDLTRILCGSEGSLAFITEALLDLTPIPTYRTLVNVKYDSFQSALRNAPLMVEAKALSVETVDSKVLGLAREDIVWHSVSHLIEDVPGKVMDGLNMVEYADQDAEAQQEKVAALCSQLDQLIAKGEAGVIGYQVCDDLASLNKIYGMRKKAVGLLGNTKGRKKPIAFVEDTAVPPENLADYIVEFRALLDQHRLQYGMFGHVDAGVLHVRPALDMTDPEQEVMLRKISDQVNALTLKYGGLMWGEHGKGYRSEYSPAFFGERLFTELRRIKSSFDPFNRLNPGKICTPLDSLDQLVSVDATKRGFFDRQIPVNVRESYTQPMDCNGNGLCFDFDVNSPMCPSMKLTADRRHSPKGRAGLVREWLRQLSAQGFDPMAEEAAIMSRSASVKGLVERVKYSWQKQRGEYDFSHEVKEAMDGCLACKACSSQCPIKVDVPTFRARFLQLYHQRYQRPPQDYLVSWVESYTPWMAKAPGLVNPIMNNKWVKATTRSLLGMVDMPQVSNPSLNTLLANSAATSFNMAMLESLTDQQKAKTLLIVQDPFTSFYDANVVFDLVQVATKLGFNPVVLPFKPNGKPAHVKGFLRRFAGMAADSAQFLNKLARLNIPLVGVDPSLVLCYRDEYRKVLGEARGDFNVLLPQEWLLQQLEQLPEQAPTGEPWYLFAHCTEKTALPTTHQDWGRIFRHLGANLEAIAVGCCGMAGTYGHERHHAEGSKQLYAMSWATPMSELPAERRMATGFSCRSQVKRIEGQNIKHPVQALLALLDKA</sequence>
<dbReference type="Pfam" id="PF02913">
    <property type="entry name" value="FAD-oxidase_C"/>
    <property type="match status" value="1"/>
</dbReference>
<organism evidence="10 11">
    <name type="scientific">Oceanisphaera pacifica</name>
    <dbReference type="NCBI Taxonomy" id="2818389"/>
    <lineage>
        <taxon>Bacteria</taxon>
        <taxon>Pseudomonadati</taxon>
        <taxon>Pseudomonadota</taxon>
        <taxon>Gammaproteobacteria</taxon>
        <taxon>Aeromonadales</taxon>
        <taxon>Aeromonadaceae</taxon>
        <taxon>Oceanisphaera</taxon>
    </lineage>
</organism>
<evidence type="ECO:0000256" key="5">
    <source>
        <dbReference type="ARBA" id="ARBA00023002"/>
    </source>
</evidence>
<dbReference type="SUPFAM" id="SSF55103">
    <property type="entry name" value="FAD-linked oxidases, C-terminal domain"/>
    <property type="match status" value="1"/>
</dbReference>
<keyword evidence="6" id="KW-0408">Iron</keyword>
<keyword evidence="4" id="KW-0274">FAD</keyword>
<dbReference type="SUPFAM" id="SSF56176">
    <property type="entry name" value="FAD-binding/transporter-associated domain-like"/>
    <property type="match status" value="1"/>
</dbReference>
<dbReference type="PANTHER" id="PTHR11748">
    <property type="entry name" value="D-LACTATE DEHYDROGENASE"/>
    <property type="match status" value="1"/>
</dbReference>
<accession>A0ABS3ND53</accession>
<evidence type="ECO:0000256" key="4">
    <source>
        <dbReference type="ARBA" id="ARBA00022827"/>
    </source>
</evidence>
<dbReference type="InterPro" id="IPR017900">
    <property type="entry name" value="4Fe4S_Fe_S_CS"/>
</dbReference>
<dbReference type="SUPFAM" id="SSF46548">
    <property type="entry name" value="alpha-helical ferredoxin"/>
    <property type="match status" value="1"/>
</dbReference>
<evidence type="ECO:0000259" key="9">
    <source>
        <dbReference type="PROSITE" id="PS51387"/>
    </source>
</evidence>
<evidence type="ECO:0000256" key="1">
    <source>
        <dbReference type="ARBA" id="ARBA00001974"/>
    </source>
</evidence>
<dbReference type="PROSITE" id="PS51379">
    <property type="entry name" value="4FE4S_FER_2"/>
    <property type="match status" value="1"/>
</dbReference>
<evidence type="ECO:0000256" key="2">
    <source>
        <dbReference type="ARBA" id="ARBA00022630"/>
    </source>
</evidence>
<evidence type="ECO:0000313" key="10">
    <source>
        <dbReference type="EMBL" id="MBO1518533.1"/>
    </source>
</evidence>
<dbReference type="InterPro" id="IPR036318">
    <property type="entry name" value="FAD-bd_PCMH-like_sf"/>
</dbReference>
<dbReference type="InterPro" id="IPR006094">
    <property type="entry name" value="Oxid_FAD_bind_N"/>
</dbReference>
<dbReference type="InterPro" id="IPR017896">
    <property type="entry name" value="4Fe4S_Fe-S-bd"/>
</dbReference>
<dbReference type="Gene3D" id="3.30.465.10">
    <property type="match status" value="1"/>
</dbReference>
<feature type="domain" description="4Fe-4S ferredoxin-type" evidence="8">
    <location>
        <begin position="662"/>
        <end position="695"/>
    </location>
</feature>
<evidence type="ECO:0000256" key="3">
    <source>
        <dbReference type="ARBA" id="ARBA00022723"/>
    </source>
</evidence>
<dbReference type="PROSITE" id="PS51387">
    <property type="entry name" value="FAD_PCMH"/>
    <property type="match status" value="1"/>
</dbReference>
<name>A0ABS3ND53_9GAMM</name>
<dbReference type="PROSITE" id="PS00198">
    <property type="entry name" value="4FE4S_FER_1"/>
    <property type="match status" value="1"/>
</dbReference>
<keyword evidence="5" id="KW-0560">Oxidoreductase</keyword>
<comment type="caution">
    <text evidence="10">The sequence shown here is derived from an EMBL/GenBank/DDBJ whole genome shotgun (WGS) entry which is preliminary data.</text>
</comment>
<dbReference type="Pfam" id="PF01565">
    <property type="entry name" value="FAD_binding_4"/>
    <property type="match status" value="1"/>
</dbReference>
<feature type="domain" description="FAD-binding PCMH-type" evidence="9">
    <location>
        <begin position="48"/>
        <end position="281"/>
    </location>
</feature>
<gene>
    <name evidence="10" type="ORF">J3U76_02585</name>
</gene>
<dbReference type="Gene3D" id="3.30.70.2740">
    <property type="match status" value="1"/>
</dbReference>
<proteinExistence type="predicted"/>
<evidence type="ECO:0000313" key="11">
    <source>
        <dbReference type="Proteomes" id="UP000664882"/>
    </source>
</evidence>
<dbReference type="InterPro" id="IPR004113">
    <property type="entry name" value="FAD-bd_oxidored_4_C"/>
</dbReference>